<dbReference type="Pfam" id="PF18884">
    <property type="entry name" value="TSP3_bac"/>
    <property type="match status" value="2"/>
</dbReference>
<dbReference type="InterPro" id="IPR036465">
    <property type="entry name" value="vWFA_dom_sf"/>
</dbReference>
<reference evidence="7 8" key="1">
    <citation type="submission" date="2019-06" db="EMBL/GenBank/DDBJ databases">
        <title>Persicimonas caeni gen. nov., sp. nov., a predatory bacterium isolated from solar saltern.</title>
        <authorList>
            <person name="Wang S."/>
        </authorList>
    </citation>
    <scope>NUCLEOTIDE SEQUENCE [LARGE SCALE GENOMIC DNA]</scope>
    <source>
        <strain evidence="7 8">YN101</strain>
    </source>
</reference>
<name>A0A4Y6PTZ4_PERCE</name>
<keyword evidence="2" id="KW-0964">Secreted</keyword>
<dbReference type="InterPro" id="IPR059100">
    <property type="entry name" value="TSP3_bac"/>
</dbReference>
<dbReference type="Proteomes" id="UP000315995">
    <property type="component" value="Chromosome"/>
</dbReference>
<feature type="chain" id="PRO_5030106433" description="VWA domain-containing protein" evidence="6">
    <location>
        <begin position="24"/>
        <end position="694"/>
    </location>
</feature>
<accession>A0A5B8Y8Q8</accession>
<dbReference type="AlphaFoldDB" id="A0A4Y6PTZ4"/>
<evidence type="ECO:0000256" key="3">
    <source>
        <dbReference type="ARBA" id="ARBA00022729"/>
    </source>
</evidence>
<evidence type="ECO:0000256" key="5">
    <source>
        <dbReference type="SAM" id="MobiDB-lite"/>
    </source>
</evidence>
<evidence type="ECO:0000256" key="1">
    <source>
        <dbReference type="ARBA" id="ARBA00004613"/>
    </source>
</evidence>
<evidence type="ECO:0008006" key="9">
    <source>
        <dbReference type="Google" id="ProtNLM"/>
    </source>
</evidence>
<sequence length="694" mass="75198">MSNRTKLVSLALTASFAATLALSGCSDPIDPQGDTGDTGRLIDVSEPDAGDAADAPSDTAPDAEPSPDANSDAGDTAPDTSPSDAGADADTCDEDTGDDCDFDGIVDCQEELIGTDPCNHDTDGDGLSDLHEFQHGADPLVADTDGDGIEDGQEVEFGLDPSRQDTYGDGLPDGDRWVVEACREPRTEALTFYHSQLVTTPSNTQSNVGNWRIALPTTFNNYTELTIAGADLTNREAAAVYDDPALEIAAFTLSHVPQGHQTGPGDVLAGLRAALGAVGGIQQDLSYDLDTHDYREAARGNYWIRATTPMSTKQVRDTLLFAMAPFDADATSGLPSTAGAVYSDFRIYVSTVWREYGNGQKHLITSLAVAPKQKFENRDKVQFRMDDLTNTTNVAEAGDGDLSRCDLFGPKEPAPTDFYWVLDHSGSMNPVNNRMAMIANQFFNELLNAGLNYRLGVTTMQEARHGRLRPTAGWHTDLNTFIGEVNWVISLNGAWEGGLQVAREGIEFMKGLTGLTPPQNEMIRPDAHLITVWISDEESEWFQYQDMGEATAQQKLGDHIDFYSTHTTSFAIVGNPAESCGMSEGTAYKEVARATGGSFASVCARDLSETINEIIFAASAQAGYRMPETPISSSLRVFLNGEWVPRSRENGFDYFESTDSIAFFGSYRPELPDNGEAPDVIAISYQTWQDRTKD</sequence>
<dbReference type="PANTHER" id="PTHR37467">
    <property type="entry name" value="EXPORTED CALCIUM-BINDING GLYCOPROTEIN-RELATED"/>
    <property type="match status" value="1"/>
</dbReference>
<dbReference type="Gene3D" id="3.40.50.410">
    <property type="entry name" value="von Willebrand factor, type A domain"/>
    <property type="match status" value="1"/>
</dbReference>
<dbReference type="InterPro" id="IPR053180">
    <property type="entry name" value="Ca-binding_acidic-repeat"/>
</dbReference>
<keyword evidence="4" id="KW-0106">Calcium</keyword>
<comment type="subcellular location">
    <subcellularLocation>
        <location evidence="1">Secreted</location>
    </subcellularLocation>
</comment>
<dbReference type="PANTHER" id="PTHR37467:SF1">
    <property type="entry name" value="EXPORTED CALCIUM-BINDING GLYCOPROTEIN"/>
    <property type="match status" value="1"/>
</dbReference>
<dbReference type="EMBL" id="CP041186">
    <property type="protein sequence ID" value="QDG51235.1"/>
    <property type="molecule type" value="Genomic_DNA"/>
</dbReference>
<accession>A0A4Y6PTZ4</accession>
<evidence type="ECO:0000256" key="6">
    <source>
        <dbReference type="SAM" id="SignalP"/>
    </source>
</evidence>
<evidence type="ECO:0000256" key="2">
    <source>
        <dbReference type="ARBA" id="ARBA00022525"/>
    </source>
</evidence>
<protein>
    <recommendedName>
        <fullName evidence="9">VWA domain-containing protein</fullName>
    </recommendedName>
</protein>
<dbReference type="RefSeq" id="WP_141197720.1">
    <property type="nucleotide sequence ID" value="NZ_CP041186.1"/>
</dbReference>
<keyword evidence="8" id="KW-1185">Reference proteome</keyword>
<gene>
    <name evidence="7" type="ORF">FIV42_10935</name>
</gene>
<dbReference type="SUPFAM" id="SSF53300">
    <property type="entry name" value="vWA-like"/>
    <property type="match status" value="1"/>
</dbReference>
<proteinExistence type="predicted"/>
<keyword evidence="3 6" id="KW-0732">Signal</keyword>
<feature type="compositionally biased region" description="Low complexity" evidence="5">
    <location>
        <begin position="52"/>
        <end position="69"/>
    </location>
</feature>
<dbReference type="PROSITE" id="PS51257">
    <property type="entry name" value="PROKAR_LIPOPROTEIN"/>
    <property type="match status" value="1"/>
</dbReference>
<evidence type="ECO:0000313" key="7">
    <source>
        <dbReference type="EMBL" id="QDG51235.1"/>
    </source>
</evidence>
<organism evidence="7 8">
    <name type="scientific">Persicimonas caeni</name>
    <dbReference type="NCBI Taxonomy" id="2292766"/>
    <lineage>
        <taxon>Bacteria</taxon>
        <taxon>Deltaproteobacteria</taxon>
        <taxon>Bradymonadales</taxon>
        <taxon>Bradymonadaceae</taxon>
        <taxon>Persicimonas</taxon>
    </lineage>
</organism>
<evidence type="ECO:0000256" key="4">
    <source>
        <dbReference type="ARBA" id="ARBA00022837"/>
    </source>
</evidence>
<feature type="signal peptide" evidence="6">
    <location>
        <begin position="1"/>
        <end position="23"/>
    </location>
</feature>
<feature type="region of interest" description="Disordered" evidence="5">
    <location>
        <begin position="23"/>
        <end position="96"/>
    </location>
</feature>
<dbReference type="OrthoDB" id="5480389at2"/>
<evidence type="ECO:0000313" key="8">
    <source>
        <dbReference type="Proteomes" id="UP000315995"/>
    </source>
</evidence>